<feature type="compositionally biased region" description="Basic and acidic residues" evidence="1">
    <location>
        <begin position="181"/>
        <end position="195"/>
    </location>
</feature>
<feature type="region of interest" description="Disordered" evidence="1">
    <location>
        <begin position="174"/>
        <end position="195"/>
    </location>
</feature>
<dbReference type="EMBL" id="JAINUG010000004">
    <property type="protein sequence ID" value="KAJ8416991.1"/>
    <property type="molecule type" value="Genomic_DNA"/>
</dbReference>
<dbReference type="Proteomes" id="UP001221898">
    <property type="component" value="Unassembled WGS sequence"/>
</dbReference>
<accession>A0AAD7TBB8</accession>
<dbReference type="AlphaFoldDB" id="A0AAD7TBB8"/>
<keyword evidence="3" id="KW-1185">Reference proteome</keyword>
<gene>
    <name evidence="2" type="ORF">AAFF_G00282180</name>
</gene>
<sequence>MILDEIAGYVREFTATGVYSRHITERPADQFQRVHICQGARDAAELRRSSLLHQQRAVWPHALLTTRATGTRRAFNYSPTTDTRSPPRKLLISKGLLRLQCRSPRRLLGVARAAGHRRRTVAGEGHCVCLTVQNASEHRGKRDVLLNEPVFLQRVASAPLQSSEIRSRLCSDAHGGAIPEGHGEEVERRTLLTTR</sequence>
<name>A0AAD7TBB8_9TELE</name>
<comment type="caution">
    <text evidence="2">The sequence shown here is derived from an EMBL/GenBank/DDBJ whole genome shotgun (WGS) entry which is preliminary data.</text>
</comment>
<protein>
    <submittedName>
        <fullName evidence="2">Uncharacterized protein</fullName>
    </submittedName>
</protein>
<reference evidence="2" key="1">
    <citation type="journal article" date="2023" name="Science">
        <title>Genome structures resolve the early diversification of teleost fishes.</title>
        <authorList>
            <person name="Parey E."/>
            <person name="Louis A."/>
            <person name="Montfort J."/>
            <person name="Bouchez O."/>
            <person name="Roques C."/>
            <person name="Iampietro C."/>
            <person name="Lluch J."/>
            <person name="Castinel A."/>
            <person name="Donnadieu C."/>
            <person name="Desvignes T."/>
            <person name="Floi Bucao C."/>
            <person name="Jouanno E."/>
            <person name="Wen M."/>
            <person name="Mejri S."/>
            <person name="Dirks R."/>
            <person name="Jansen H."/>
            <person name="Henkel C."/>
            <person name="Chen W.J."/>
            <person name="Zahm M."/>
            <person name="Cabau C."/>
            <person name="Klopp C."/>
            <person name="Thompson A.W."/>
            <person name="Robinson-Rechavi M."/>
            <person name="Braasch I."/>
            <person name="Lecointre G."/>
            <person name="Bobe J."/>
            <person name="Postlethwait J.H."/>
            <person name="Berthelot C."/>
            <person name="Roest Crollius H."/>
            <person name="Guiguen Y."/>
        </authorList>
    </citation>
    <scope>NUCLEOTIDE SEQUENCE</scope>
    <source>
        <strain evidence="2">NC1722</strain>
    </source>
</reference>
<proteinExistence type="predicted"/>
<evidence type="ECO:0000313" key="3">
    <source>
        <dbReference type="Proteomes" id="UP001221898"/>
    </source>
</evidence>
<evidence type="ECO:0000313" key="2">
    <source>
        <dbReference type="EMBL" id="KAJ8416991.1"/>
    </source>
</evidence>
<organism evidence="2 3">
    <name type="scientific">Aldrovandia affinis</name>
    <dbReference type="NCBI Taxonomy" id="143900"/>
    <lineage>
        <taxon>Eukaryota</taxon>
        <taxon>Metazoa</taxon>
        <taxon>Chordata</taxon>
        <taxon>Craniata</taxon>
        <taxon>Vertebrata</taxon>
        <taxon>Euteleostomi</taxon>
        <taxon>Actinopterygii</taxon>
        <taxon>Neopterygii</taxon>
        <taxon>Teleostei</taxon>
        <taxon>Notacanthiformes</taxon>
        <taxon>Halosauridae</taxon>
        <taxon>Aldrovandia</taxon>
    </lineage>
</organism>
<evidence type="ECO:0000256" key="1">
    <source>
        <dbReference type="SAM" id="MobiDB-lite"/>
    </source>
</evidence>